<evidence type="ECO:0000259" key="1">
    <source>
        <dbReference type="PROSITE" id="PS50851"/>
    </source>
</evidence>
<dbReference type="OrthoDB" id="9794382at2"/>
<dbReference type="InterPro" id="IPR039315">
    <property type="entry name" value="CheW"/>
</dbReference>
<comment type="caution">
    <text evidence="2">The sequence shown here is derived from an EMBL/GenBank/DDBJ whole genome shotgun (WGS) entry which is preliminary data.</text>
</comment>
<accession>A0A3M0CRQ8</accession>
<sequence>MNDVIVRSDLSLVAGSSQDFVTVVLAGQILGIPVLSVHDVLNAQNITKIPLAPEWVEGVLNLRGRIVTAINLRRRLGLPPLDEGKKSMSIVVEHKGEPYSLQIDQVGEVLSLDDQLFEKNPVTLDPVWREVSLGIYRLDNELLAVLDVEKLIDFDMTSKAA</sequence>
<dbReference type="Gene3D" id="2.40.50.180">
    <property type="entry name" value="CheA-289, Domain 4"/>
    <property type="match status" value="1"/>
</dbReference>
<dbReference type="PANTHER" id="PTHR22617">
    <property type="entry name" value="CHEMOTAXIS SENSOR HISTIDINE KINASE-RELATED"/>
    <property type="match status" value="1"/>
</dbReference>
<dbReference type="InParanoid" id="A0A3M0CRQ8"/>
<dbReference type="InterPro" id="IPR036061">
    <property type="entry name" value="CheW-like_dom_sf"/>
</dbReference>
<reference evidence="2 3" key="1">
    <citation type="submission" date="2018-10" db="EMBL/GenBank/DDBJ databases">
        <title>Genomic Encyclopedia of Archaeal and Bacterial Type Strains, Phase II (KMG-II): from individual species to whole genera.</title>
        <authorList>
            <person name="Goeker M."/>
        </authorList>
    </citation>
    <scope>NUCLEOTIDE SEQUENCE [LARGE SCALE GENOMIC DNA]</scope>
    <source>
        <strain evidence="2 3">DSM 25217</strain>
    </source>
</reference>
<proteinExistence type="predicted"/>
<dbReference type="FunCoup" id="A0A3M0CRQ8">
    <property type="interactions" value="194"/>
</dbReference>
<gene>
    <name evidence="2" type="ORF">BXY39_0670</name>
</gene>
<organism evidence="2 3">
    <name type="scientific">Eilatimonas milleporae</name>
    <dbReference type="NCBI Taxonomy" id="911205"/>
    <lineage>
        <taxon>Bacteria</taxon>
        <taxon>Pseudomonadati</taxon>
        <taxon>Pseudomonadota</taxon>
        <taxon>Alphaproteobacteria</taxon>
        <taxon>Kordiimonadales</taxon>
        <taxon>Kordiimonadaceae</taxon>
        <taxon>Eilatimonas</taxon>
    </lineage>
</organism>
<keyword evidence="3" id="KW-1185">Reference proteome</keyword>
<dbReference type="PANTHER" id="PTHR22617:SF23">
    <property type="entry name" value="CHEMOTAXIS PROTEIN CHEW"/>
    <property type="match status" value="1"/>
</dbReference>
<dbReference type="Gene3D" id="2.30.30.40">
    <property type="entry name" value="SH3 Domains"/>
    <property type="match status" value="1"/>
</dbReference>
<dbReference type="PROSITE" id="PS50851">
    <property type="entry name" value="CHEW"/>
    <property type="match status" value="1"/>
</dbReference>
<dbReference type="EMBL" id="REFR01000009">
    <property type="protein sequence ID" value="RMB12178.1"/>
    <property type="molecule type" value="Genomic_DNA"/>
</dbReference>
<name>A0A3M0CRQ8_9PROT</name>
<dbReference type="Pfam" id="PF01584">
    <property type="entry name" value="CheW"/>
    <property type="match status" value="1"/>
</dbReference>
<evidence type="ECO:0000313" key="2">
    <source>
        <dbReference type="EMBL" id="RMB12178.1"/>
    </source>
</evidence>
<dbReference type="GO" id="GO:0005829">
    <property type="term" value="C:cytosol"/>
    <property type="evidence" value="ECO:0007669"/>
    <property type="project" value="TreeGrafter"/>
</dbReference>
<evidence type="ECO:0000313" key="3">
    <source>
        <dbReference type="Proteomes" id="UP000271227"/>
    </source>
</evidence>
<dbReference type="SMART" id="SM00260">
    <property type="entry name" value="CheW"/>
    <property type="match status" value="1"/>
</dbReference>
<feature type="domain" description="CheW-like" evidence="1">
    <location>
        <begin position="17"/>
        <end position="157"/>
    </location>
</feature>
<dbReference type="SUPFAM" id="SSF50341">
    <property type="entry name" value="CheW-like"/>
    <property type="match status" value="1"/>
</dbReference>
<protein>
    <submittedName>
        <fullName evidence="2">CheW protein</fullName>
    </submittedName>
</protein>
<dbReference type="Proteomes" id="UP000271227">
    <property type="component" value="Unassembled WGS sequence"/>
</dbReference>
<dbReference type="RefSeq" id="WP_121937375.1">
    <property type="nucleotide sequence ID" value="NZ_REFR01000009.1"/>
</dbReference>
<dbReference type="InterPro" id="IPR002545">
    <property type="entry name" value="CheW-lke_dom"/>
</dbReference>
<dbReference type="AlphaFoldDB" id="A0A3M0CRQ8"/>
<dbReference type="CDD" id="cd00732">
    <property type="entry name" value="CheW"/>
    <property type="match status" value="1"/>
</dbReference>
<dbReference type="GO" id="GO:0007165">
    <property type="term" value="P:signal transduction"/>
    <property type="evidence" value="ECO:0007669"/>
    <property type="project" value="InterPro"/>
</dbReference>
<dbReference type="GO" id="GO:0006935">
    <property type="term" value="P:chemotaxis"/>
    <property type="evidence" value="ECO:0007669"/>
    <property type="project" value="InterPro"/>
</dbReference>